<gene>
    <name evidence="2" type="ORF">E5986_00980</name>
</gene>
<dbReference type="EMBL" id="SSTJ01000001">
    <property type="protein sequence ID" value="THG38899.1"/>
    <property type="molecule type" value="Genomic_DNA"/>
</dbReference>
<feature type="domain" description="LysR substrate-binding" evidence="1">
    <location>
        <begin position="2"/>
        <end position="108"/>
    </location>
</feature>
<proteinExistence type="predicted"/>
<dbReference type="InterPro" id="IPR005119">
    <property type="entry name" value="LysR_subst-bd"/>
</dbReference>
<dbReference type="Proteomes" id="UP000308978">
    <property type="component" value="Unassembled WGS sequence"/>
</dbReference>
<sequence length="134" mass="14298">MVTPADVRAARLIVPHRAGARSELAAWMGVDAPALAIAGRYDLLYNAARFAREGAGCVFALDGIVDASPESGLAFVPLEPPRTAGVYLVWKRSQAHSRAARLFLEELRWLVAEAEEGEGAPDKAETVLTDGVQA</sequence>
<accession>A0A4S4G5F5</accession>
<evidence type="ECO:0000313" key="3">
    <source>
        <dbReference type="Proteomes" id="UP000308978"/>
    </source>
</evidence>
<dbReference type="SUPFAM" id="SSF53850">
    <property type="entry name" value="Periplasmic binding protein-like II"/>
    <property type="match status" value="1"/>
</dbReference>
<dbReference type="AlphaFoldDB" id="A0A4S4G5F5"/>
<reference evidence="2 3" key="1">
    <citation type="submission" date="2019-04" db="EMBL/GenBank/DDBJ databases">
        <title>Microbes associate with the intestines of laboratory mice.</title>
        <authorList>
            <person name="Navarre W."/>
            <person name="Wong E."/>
            <person name="Huang K.C."/>
            <person name="Tropini C."/>
            <person name="Ng K."/>
            <person name="Yu B."/>
        </authorList>
    </citation>
    <scope>NUCLEOTIDE SEQUENCE [LARGE SCALE GENOMIC DNA]</scope>
    <source>
        <strain evidence="2 3">NM80_B27</strain>
    </source>
</reference>
<evidence type="ECO:0000313" key="2">
    <source>
        <dbReference type="EMBL" id="THG38899.1"/>
    </source>
</evidence>
<evidence type="ECO:0000259" key="1">
    <source>
        <dbReference type="Pfam" id="PF03466"/>
    </source>
</evidence>
<organism evidence="2 3">
    <name type="scientific">Adlercreutzia caecimuris</name>
    <dbReference type="NCBI Taxonomy" id="671266"/>
    <lineage>
        <taxon>Bacteria</taxon>
        <taxon>Bacillati</taxon>
        <taxon>Actinomycetota</taxon>
        <taxon>Coriobacteriia</taxon>
        <taxon>Eggerthellales</taxon>
        <taxon>Eggerthellaceae</taxon>
        <taxon>Adlercreutzia</taxon>
    </lineage>
</organism>
<comment type="caution">
    <text evidence="2">The sequence shown here is derived from an EMBL/GenBank/DDBJ whole genome shotgun (WGS) entry which is preliminary data.</text>
</comment>
<dbReference type="Gene3D" id="3.40.190.290">
    <property type="match status" value="1"/>
</dbReference>
<name>A0A4S4G5F5_9ACTN</name>
<protein>
    <recommendedName>
        <fullName evidence="1">LysR substrate-binding domain-containing protein</fullName>
    </recommendedName>
</protein>
<dbReference type="Pfam" id="PF03466">
    <property type="entry name" value="LysR_substrate"/>
    <property type="match status" value="1"/>
</dbReference>